<dbReference type="Pfam" id="PF17754">
    <property type="entry name" value="TetR_C_14"/>
    <property type="match status" value="1"/>
</dbReference>
<dbReference type="OrthoDB" id="956698at2"/>
<keyword evidence="7" id="KW-1185">Reference proteome</keyword>
<dbReference type="PANTHER" id="PTHR30055">
    <property type="entry name" value="HTH-TYPE TRANSCRIPTIONAL REGULATOR RUTR"/>
    <property type="match status" value="1"/>
</dbReference>
<dbReference type="EMBL" id="FMIA01000002">
    <property type="protein sequence ID" value="SCL60204.1"/>
    <property type="molecule type" value="Genomic_DNA"/>
</dbReference>
<protein>
    <submittedName>
        <fullName evidence="6">Transcriptional regulator, TetR family</fullName>
    </submittedName>
</protein>
<dbReference type="PRINTS" id="PR00455">
    <property type="entry name" value="HTHTETR"/>
</dbReference>
<reference evidence="7" key="1">
    <citation type="submission" date="2016-06" db="EMBL/GenBank/DDBJ databases">
        <authorList>
            <person name="Varghese N."/>
            <person name="Submissions Spin"/>
        </authorList>
    </citation>
    <scope>NUCLEOTIDE SEQUENCE [LARGE SCALE GENOMIC DNA]</scope>
    <source>
        <strain evidence="7">DSM 45577</strain>
    </source>
</reference>
<dbReference type="InterPro" id="IPR001647">
    <property type="entry name" value="HTH_TetR"/>
</dbReference>
<accession>A0A1C6V219</accession>
<feature type="DNA-binding region" description="H-T-H motif" evidence="4">
    <location>
        <begin position="35"/>
        <end position="54"/>
    </location>
</feature>
<dbReference type="Pfam" id="PF00440">
    <property type="entry name" value="TetR_N"/>
    <property type="match status" value="1"/>
</dbReference>
<evidence type="ECO:0000256" key="3">
    <source>
        <dbReference type="ARBA" id="ARBA00023163"/>
    </source>
</evidence>
<evidence type="ECO:0000313" key="6">
    <source>
        <dbReference type="EMBL" id="SCL60204.1"/>
    </source>
</evidence>
<dbReference type="InterPro" id="IPR041347">
    <property type="entry name" value="MftR_C"/>
</dbReference>
<evidence type="ECO:0000256" key="4">
    <source>
        <dbReference type="PROSITE-ProRule" id="PRU00335"/>
    </source>
</evidence>
<evidence type="ECO:0000313" key="7">
    <source>
        <dbReference type="Proteomes" id="UP000198937"/>
    </source>
</evidence>
<dbReference type="SUPFAM" id="SSF46689">
    <property type="entry name" value="Homeodomain-like"/>
    <property type="match status" value="1"/>
</dbReference>
<dbReference type="Gene3D" id="1.10.10.60">
    <property type="entry name" value="Homeodomain-like"/>
    <property type="match status" value="1"/>
</dbReference>
<keyword evidence="3" id="KW-0804">Transcription</keyword>
<dbReference type="GO" id="GO:0000976">
    <property type="term" value="F:transcription cis-regulatory region binding"/>
    <property type="evidence" value="ECO:0007669"/>
    <property type="project" value="TreeGrafter"/>
</dbReference>
<name>A0A1C6V219_9ACTN</name>
<evidence type="ECO:0000256" key="2">
    <source>
        <dbReference type="ARBA" id="ARBA00023125"/>
    </source>
</evidence>
<proteinExistence type="predicted"/>
<dbReference type="RefSeq" id="WP_091441592.1">
    <property type="nucleotide sequence ID" value="NZ_BMMJ01000002.1"/>
</dbReference>
<evidence type="ECO:0000259" key="5">
    <source>
        <dbReference type="PROSITE" id="PS50977"/>
    </source>
</evidence>
<organism evidence="6 7">
    <name type="scientific">Micromonospora yangpuensis</name>
    <dbReference type="NCBI Taxonomy" id="683228"/>
    <lineage>
        <taxon>Bacteria</taxon>
        <taxon>Bacillati</taxon>
        <taxon>Actinomycetota</taxon>
        <taxon>Actinomycetes</taxon>
        <taxon>Micromonosporales</taxon>
        <taxon>Micromonosporaceae</taxon>
        <taxon>Micromonospora</taxon>
    </lineage>
</organism>
<dbReference type="STRING" id="683228.GA0070617_4313"/>
<gene>
    <name evidence="6" type="ORF">GA0070617_4313</name>
</gene>
<dbReference type="Gene3D" id="1.10.357.10">
    <property type="entry name" value="Tetracycline Repressor, domain 2"/>
    <property type="match status" value="1"/>
</dbReference>
<sequence>MSSEGLWSRTRRTAIAEITEVAMELFLTRGFEATTFDDIAAASGVSRRSVLRYFGTKEDIVLGRLAGEGAHARAVLAARPDDEPLWTALLNTMVTLNEDSGVDQERLLKVSEMMYGTPSLRARSVEKHLRWQTDLLPEVTRRLGGDPDDDLTALRAAAVVAGAVACLDAAGEMWTRQKGTVPLRDLLTTAFDSLRDAA</sequence>
<dbReference type="InterPro" id="IPR009057">
    <property type="entry name" value="Homeodomain-like_sf"/>
</dbReference>
<keyword evidence="2 4" id="KW-0238">DNA-binding</keyword>
<dbReference type="GO" id="GO:0003700">
    <property type="term" value="F:DNA-binding transcription factor activity"/>
    <property type="evidence" value="ECO:0007669"/>
    <property type="project" value="TreeGrafter"/>
</dbReference>
<dbReference type="AlphaFoldDB" id="A0A1C6V219"/>
<dbReference type="Proteomes" id="UP000198937">
    <property type="component" value="Unassembled WGS sequence"/>
</dbReference>
<keyword evidence="1" id="KW-0805">Transcription regulation</keyword>
<dbReference type="PANTHER" id="PTHR30055:SF234">
    <property type="entry name" value="HTH-TYPE TRANSCRIPTIONAL REGULATOR BETI"/>
    <property type="match status" value="1"/>
</dbReference>
<feature type="domain" description="HTH tetR-type" evidence="5">
    <location>
        <begin position="12"/>
        <end position="72"/>
    </location>
</feature>
<dbReference type="InterPro" id="IPR050109">
    <property type="entry name" value="HTH-type_TetR-like_transc_reg"/>
</dbReference>
<dbReference type="PROSITE" id="PS50977">
    <property type="entry name" value="HTH_TETR_2"/>
    <property type="match status" value="1"/>
</dbReference>
<evidence type="ECO:0000256" key="1">
    <source>
        <dbReference type="ARBA" id="ARBA00023015"/>
    </source>
</evidence>